<reference evidence="2" key="1">
    <citation type="journal article" date="2021" name="PeerJ">
        <title>Extensive microbial diversity within the chicken gut microbiome revealed by metagenomics and culture.</title>
        <authorList>
            <person name="Gilroy R."/>
            <person name="Ravi A."/>
            <person name="Getino M."/>
            <person name="Pursley I."/>
            <person name="Horton D.L."/>
            <person name="Alikhan N.F."/>
            <person name="Baker D."/>
            <person name="Gharbi K."/>
            <person name="Hall N."/>
            <person name="Watson M."/>
            <person name="Adriaenssens E.M."/>
            <person name="Foster-Nyarko E."/>
            <person name="Jarju S."/>
            <person name="Secka A."/>
            <person name="Antonio M."/>
            <person name="Oren A."/>
            <person name="Chaudhuri R.R."/>
            <person name="La Ragione R."/>
            <person name="Hildebrand F."/>
            <person name="Pallen M.J."/>
        </authorList>
    </citation>
    <scope>NUCLEOTIDE SEQUENCE</scope>
    <source>
        <strain evidence="2">ChiSxjej1B13-11774</strain>
    </source>
</reference>
<dbReference type="Proteomes" id="UP000824048">
    <property type="component" value="Unassembled WGS sequence"/>
</dbReference>
<evidence type="ECO:0000313" key="3">
    <source>
        <dbReference type="Proteomes" id="UP000824048"/>
    </source>
</evidence>
<dbReference type="AlphaFoldDB" id="A0A9D2J8U4"/>
<name>A0A9D2J8U4_9FIRM</name>
<proteinExistence type="predicted"/>
<keyword evidence="1" id="KW-1133">Transmembrane helix</keyword>
<feature type="transmembrane region" description="Helical" evidence="1">
    <location>
        <begin position="180"/>
        <end position="204"/>
    </location>
</feature>
<feature type="transmembrane region" description="Helical" evidence="1">
    <location>
        <begin position="384"/>
        <end position="403"/>
    </location>
</feature>
<keyword evidence="1" id="KW-0472">Membrane</keyword>
<organism evidence="2 3">
    <name type="scientific">Candidatus Gemmiger excrementigallinarum</name>
    <dbReference type="NCBI Taxonomy" id="2838609"/>
    <lineage>
        <taxon>Bacteria</taxon>
        <taxon>Bacillati</taxon>
        <taxon>Bacillota</taxon>
        <taxon>Clostridia</taxon>
        <taxon>Eubacteriales</taxon>
        <taxon>Gemmiger</taxon>
    </lineage>
</organism>
<feature type="transmembrane region" description="Helical" evidence="1">
    <location>
        <begin position="122"/>
        <end position="144"/>
    </location>
</feature>
<evidence type="ECO:0000256" key="1">
    <source>
        <dbReference type="SAM" id="Phobius"/>
    </source>
</evidence>
<reference evidence="2" key="2">
    <citation type="submission" date="2021-04" db="EMBL/GenBank/DDBJ databases">
        <authorList>
            <person name="Gilroy R."/>
        </authorList>
    </citation>
    <scope>NUCLEOTIDE SEQUENCE</scope>
    <source>
        <strain evidence="2">ChiSxjej1B13-11774</strain>
    </source>
</reference>
<feature type="transmembrane region" description="Helical" evidence="1">
    <location>
        <begin position="329"/>
        <end position="348"/>
    </location>
</feature>
<evidence type="ECO:0000313" key="2">
    <source>
        <dbReference type="EMBL" id="HIZ41420.1"/>
    </source>
</evidence>
<accession>A0A9D2J8U4</accession>
<protein>
    <submittedName>
        <fullName evidence="2">Uncharacterized protein</fullName>
    </submittedName>
</protein>
<sequence>MRSRDHAAALGGILVCLALALLLYHSLAGGTLLSANPYDSYALQAENWLAGRNYIAGGENYPWLELAIYQGRYYHSFPPVPALWMLPWVLFCGSAAAVPSNLAIALLALVSACGCYLCCARAGFAPAAASCLTLFVSLGSNAFWLSTSGGVWFTAQILGLCLALWGLFFAQRDAALSTVLASLCMALAVGCRPFYAVLLAGWLARMAWSYARAGCWKKLLPALLPAALAAACMTGYNLARFGNPLEFGHNYLPEFTRAADGQFSFAYLAGNLVNLLRPVTLDSTLQLHFEVFNGFLFFVANPLFLLGVLRGGAVLCRREPQTYLPPLPSRGWLIAGICLLLTLATCMHRTLGGWQFGTRYLVDLFPWVLLWFLSRPDWQPRTGAWTLCGAAILFNLYGAVYMLQT</sequence>
<feature type="transmembrane region" description="Helical" evidence="1">
    <location>
        <begin position="150"/>
        <end position="168"/>
    </location>
</feature>
<dbReference type="EMBL" id="DXBP01000019">
    <property type="protein sequence ID" value="HIZ41420.1"/>
    <property type="molecule type" value="Genomic_DNA"/>
</dbReference>
<keyword evidence="1" id="KW-0812">Transmembrane</keyword>
<gene>
    <name evidence="2" type="ORF">H9811_02540</name>
</gene>
<feature type="transmembrane region" description="Helical" evidence="1">
    <location>
        <begin position="219"/>
        <end position="239"/>
    </location>
</feature>
<comment type="caution">
    <text evidence="2">The sequence shown here is derived from an EMBL/GenBank/DDBJ whole genome shotgun (WGS) entry which is preliminary data.</text>
</comment>
<feature type="transmembrane region" description="Helical" evidence="1">
    <location>
        <begin position="291"/>
        <end position="309"/>
    </location>
</feature>
<feature type="transmembrane region" description="Helical" evidence="1">
    <location>
        <begin position="88"/>
        <end position="110"/>
    </location>
</feature>